<proteinExistence type="predicted"/>
<keyword evidence="1" id="KW-0862">Zinc</keyword>
<evidence type="ECO:0000313" key="4">
    <source>
        <dbReference type="EMBL" id="CAE8739281.1"/>
    </source>
</evidence>
<evidence type="ECO:0000313" key="5">
    <source>
        <dbReference type="Proteomes" id="UP000626109"/>
    </source>
</evidence>
<organism evidence="4 5">
    <name type="scientific">Polarella glacialis</name>
    <name type="common">Dinoflagellate</name>
    <dbReference type="NCBI Taxonomy" id="89957"/>
    <lineage>
        <taxon>Eukaryota</taxon>
        <taxon>Sar</taxon>
        <taxon>Alveolata</taxon>
        <taxon>Dinophyceae</taxon>
        <taxon>Suessiales</taxon>
        <taxon>Suessiaceae</taxon>
        <taxon>Polarella</taxon>
    </lineage>
</organism>
<sequence length="476" mass="51593">MFIYNQEEDLDDVEDLEEIAEAADAGGKKMLWQEAPSLVTWKMMLRHAGSPLMCYSLPDLAVPSGVGVQARDEMLDAEPLLAGASSDASLAYMCADRSLSEGGPMFDLDGELMARPASPYQLTFFLPERGTTAEEDKQKLVRGVFDVRNPVGFACHVHNGDDFFCTAADVQLTESRMSLRSSGSTIFKAAQLVFALANLCPTRSSLSFRLGRGPAGDGPPGAEEYITAIKVLGWEVSLLGDDRGRGGGLPAQATLEALGRVRESLREALCTSPDGDEADDEGAGNQRRRLRKVSSDKSSPQEELKALLDLVSAATQNATAVAANAQSTPLATTRLRRRTAGKASPWAEAELIGEASGAVDHLRAFGLTARRSAADFSDRRKRPTKPKEEKAVDSFEPLVLAKPNYRCPVCQEIFRSRSACRDHLKSMGHAKCEPGQSWNKVVQEFCLEGETSPETEMAYWTATLGAAFGQEDFESL</sequence>
<dbReference type="InterPro" id="IPR013087">
    <property type="entry name" value="Znf_C2H2_type"/>
</dbReference>
<feature type="domain" description="C2H2-type" evidence="3">
    <location>
        <begin position="405"/>
        <end position="434"/>
    </location>
</feature>
<keyword evidence="1" id="KW-0479">Metal-binding</keyword>
<reference evidence="4" key="1">
    <citation type="submission" date="2021-02" db="EMBL/GenBank/DDBJ databases">
        <authorList>
            <person name="Dougan E. K."/>
            <person name="Rhodes N."/>
            <person name="Thang M."/>
            <person name="Chan C."/>
        </authorList>
    </citation>
    <scope>NUCLEOTIDE SEQUENCE</scope>
</reference>
<dbReference type="Proteomes" id="UP000626109">
    <property type="component" value="Unassembled WGS sequence"/>
</dbReference>
<keyword evidence="1" id="KW-0863">Zinc-finger</keyword>
<dbReference type="PROSITE" id="PS00028">
    <property type="entry name" value="ZINC_FINGER_C2H2_1"/>
    <property type="match status" value="1"/>
</dbReference>
<comment type="caution">
    <text evidence="4">The sequence shown here is derived from an EMBL/GenBank/DDBJ whole genome shotgun (WGS) entry which is preliminary data.</text>
</comment>
<feature type="region of interest" description="Disordered" evidence="2">
    <location>
        <begin position="269"/>
        <end position="301"/>
    </location>
</feature>
<dbReference type="EMBL" id="CAJNNW010037090">
    <property type="protein sequence ID" value="CAE8739281.1"/>
    <property type="molecule type" value="Genomic_DNA"/>
</dbReference>
<evidence type="ECO:0000256" key="2">
    <source>
        <dbReference type="SAM" id="MobiDB-lite"/>
    </source>
</evidence>
<gene>
    <name evidence="4" type="ORF">PGLA2088_LOCUS49540</name>
</gene>
<dbReference type="PROSITE" id="PS50157">
    <property type="entry name" value="ZINC_FINGER_C2H2_2"/>
    <property type="match status" value="1"/>
</dbReference>
<evidence type="ECO:0000259" key="3">
    <source>
        <dbReference type="PROSITE" id="PS50157"/>
    </source>
</evidence>
<accession>A0A813M2Q6</accession>
<name>A0A813M2Q6_POLGL</name>
<evidence type="ECO:0000256" key="1">
    <source>
        <dbReference type="PROSITE-ProRule" id="PRU00042"/>
    </source>
</evidence>
<protein>
    <recommendedName>
        <fullName evidence="3">C2H2-type domain-containing protein</fullName>
    </recommendedName>
</protein>
<dbReference type="GO" id="GO:0008270">
    <property type="term" value="F:zinc ion binding"/>
    <property type="evidence" value="ECO:0007669"/>
    <property type="project" value="UniProtKB-KW"/>
</dbReference>
<dbReference type="AlphaFoldDB" id="A0A813M2Q6"/>